<keyword evidence="2" id="KW-1185">Reference proteome</keyword>
<dbReference type="EMBL" id="CAJPUY010000020">
    <property type="protein sequence ID" value="CAG2153681.1"/>
    <property type="molecule type" value="Genomic_DNA"/>
</dbReference>
<accession>A0A916N5Y8</accession>
<protein>
    <submittedName>
        <fullName evidence="1">Uncharacterized protein</fullName>
    </submittedName>
</protein>
<gene>
    <name evidence="1" type="ORF">LMG31506_04883</name>
</gene>
<dbReference type="Proteomes" id="UP000672934">
    <property type="component" value="Unassembled WGS sequence"/>
</dbReference>
<name>A0A916N5Y8_9BURK</name>
<dbReference type="SUPFAM" id="SSF63829">
    <property type="entry name" value="Calcium-dependent phosphotriesterase"/>
    <property type="match status" value="1"/>
</dbReference>
<dbReference type="AlphaFoldDB" id="A0A916N5Y8"/>
<organism evidence="1 2">
    <name type="scientific">Cupriavidus yeoncheonensis</name>
    <dbReference type="NCBI Taxonomy" id="1462994"/>
    <lineage>
        <taxon>Bacteria</taxon>
        <taxon>Pseudomonadati</taxon>
        <taxon>Pseudomonadota</taxon>
        <taxon>Betaproteobacteria</taxon>
        <taxon>Burkholderiales</taxon>
        <taxon>Burkholderiaceae</taxon>
        <taxon>Cupriavidus</taxon>
    </lineage>
</organism>
<dbReference type="InterPro" id="IPR011042">
    <property type="entry name" value="6-blade_b-propeller_TolB-like"/>
</dbReference>
<proteinExistence type="predicted"/>
<evidence type="ECO:0000313" key="1">
    <source>
        <dbReference type="EMBL" id="CAG2153681.1"/>
    </source>
</evidence>
<dbReference type="Gene3D" id="2.120.10.30">
    <property type="entry name" value="TolB, C-terminal domain"/>
    <property type="match status" value="1"/>
</dbReference>
<reference evidence="1" key="1">
    <citation type="submission" date="2021-03" db="EMBL/GenBank/DDBJ databases">
        <authorList>
            <person name="Peeters C."/>
        </authorList>
    </citation>
    <scope>NUCLEOTIDE SEQUENCE</scope>
    <source>
        <strain evidence="1">LMG 31506</strain>
    </source>
</reference>
<sequence>MGLKSGASARLAYDAQTRSAVPIPPSERALQTTVAASWFKVSDEGRILEGAIFDRSGNLLLCDVSGRRVLRLTPDKQLSTIVTLDALAPGGWPSTRTGASSSRRWTFRMAAART</sequence>
<evidence type="ECO:0000313" key="2">
    <source>
        <dbReference type="Proteomes" id="UP000672934"/>
    </source>
</evidence>
<comment type="caution">
    <text evidence="1">The sequence shown here is derived from an EMBL/GenBank/DDBJ whole genome shotgun (WGS) entry which is preliminary data.</text>
</comment>